<dbReference type="AlphaFoldDB" id="D5E3I0"/>
<proteinExistence type="predicted"/>
<dbReference type="EMBL" id="CP001988">
    <property type="protein sequence ID" value="ADE72355.1"/>
    <property type="molecule type" value="Genomic_DNA"/>
</dbReference>
<evidence type="ECO:0000313" key="1">
    <source>
        <dbReference type="EMBL" id="ADE72355.1"/>
    </source>
</evidence>
<dbReference type="HOGENOM" id="CLU_3324547_0_0_9"/>
<reference evidence="1 2" key="1">
    <citation type="journal article" date="2011" name="J. Bacteriol.">
        <title>Genome sequences of the biotechnologically important Bacillus megaterium strains QM B1551 and DSM319.</title>
        <authorList>
            <person name="Eppinger M."/>
            <person name="Bunk B."/>
            <person name="Johns M.A."/>
            <person name="Edirisinghe J.N."/>
            <person name="Kutumbaka K.K."/>
            <person name="Koenig S.S."/>
            <person name="Huot Creasy H."/>
            <person name="Rosovitz M.J."/>
            <person name="Riley D.R."/>
            <person name="Daugherty S."/>
            <person name="Martin M."/>
            <person name="Elbourne L.D."/>
            <person name="Paulsen I."/>
            <person name="Biedendieck R."/>
            <person name="Braun C."/>
            <person name="Grayburn S."/>
            <person name="Dhingra S."/>
            <person name="Lukyanchuk V."/>
            <person name="Ball B."/>
            <person name="Ul-Qamar R."/>
            <person name="Seibel J."/>
            <person name="Bremer E."/>
            <person name="Jahn D."/>
            <person name="Ravel J."/>
            <person name="Vary P.S."/>
        </authorList>
    </citation>
    <scope>NUCLEOTIDE SEQUENCE [LARGE SCALE GENOMIC DNA]</scope>
    <source>
        <strain evidence="2">ATCC 12872 / QMB1551</strain>
        <plasmid evidence="1">pBM500</plasmid>
    </source>
</reference>
<geneLocation type="plasmid" evidence="1 2">
    <name>pBM500</name>
</geneLocation>
<dbReference type="Proteomes" id="UP000000935">
    <property type="component" value="Plasmid pBM500"/>
</dbReference>
<keyword evidence="2" id="KW-1185">Reference proteome</keyword>
<dbReference type="KEGG" id="bmq:BMQ_pBM50016"/>
<gene>
    <name evidence="1" type="ordered locus">BMQ_pBM50016</name>
</gene>
<evidence type="ECO:0000313" key="2">
    <source>
        <dbReference type="Proteomes" id="UP000000935"/>
    </source>
</evidence>
<protein>
    <submittedName>
        <fullName evidence="1">Uncharacterized protein</fullName>
    </submittedName>
</protein>
<accession>D5E3I0</accession>
<keyword evidence="1" id="KW-0614">Plasmid</keyword>
<name>D5E3I0_PRIM1</name>
<sequence>MRLSLPAQLQFLFVFIDYRLPKTFVKVFELQETFVIYF</sequence>
<organism evidence="1 2">
    <name type="scientific">Priestia megaterium (strain ATCC 12872 / QMB1551)</name>
    <name type="common">Bacillus megaterium</name>
    <dbReference type="NCBI Taxonomy" id="545693"/>
    <lineage>
        <taxon>Bacteria</taxon>
        <taxon>Bacillati</taxon>
        <taxon>Bacillota</taxon>
        <taxon>Bacilli</taxon>
        <taxon>Bacillales</taxon>
        <taxon>Bacillaceae</taxon>
        <taxon>Priestia</taxon>
    </lineage>
</organism>